<name>A0A382EW96_9ZZZZ</name>
<proteinExistence type="predicted"/>
<organism evidence="2">
    <name type="scientific">marine metagenome</name>
    <dbReference type="NCBI Taxonomy" id="408172"/>
    <lineage>
        <taxon>unclassified sequences</taxon>
        <taxon>metagenomes</taxon>
        <taxon>ecological metagenomes</taxon>
    </lineage>
</organism>
<dbReference type="SFLD" id="SFLDG01129">
    <property type="entry name" value="C1.5:_HAD__Beta-PGM__Phosphata"/>
    <property type="match status" value="1"/>
</dbReference>
<dbReference type="SUPFAM" id="SSF56784">
    <property type="entry name" value="HAD-like"/>
    <property type="match status" value="1"/>
</dbReference>
<feature type="non-terminal residue" evidence="2">
    <location>
        <position position="227"/>
    </location>
</feature>
<evidence type="ECO:0000313" key="2">
    <source>
        <dbReference type="EMBL" id="SVB54755.1"/>
    </source>
</evidence>
<dbReference type="EMBL" id="UINC01046566">
    <property type="protein sequence ID" value="SVB54755.1"/>
    <property type="molecule type" value="Genomic_DNA"/>
</dbReference>
<dbReference type="AlphaFoldDB" id="A0A382EW96"/>
<dbReference type="PANTHER" id="PTHR43316:SF8">
    <property type="entry name" value="HAD FAMILY HYDROLASE"/>
    <property type="match status" value="1"/>
</dbReference>
<dbReference type="Gene3D" id="1.10.150.240">
    <property type="entry name" value="Putative phosphatase, domain 2"/>
    <property type="match status" value="1"/>
</dbReference>
<protein>
    <recommendedName>
        <fullName evidence="3">Haloacid dehalogenase-like hydrolase</fullName>
    </recommendedName>
</protein>
<evidence type="ECO:0000256" key="1">
    <source>
        <dbReference type="ARBA" id="ARBA00022801"/>
    </source>
</evidence>
<dbReference type="InterPro" id="IPR036412">
    <property type="entry name" value="HAD-like_sf"/>
</dbReference>
<sequence length="227" mass="24720">MLPVLGVDADDTLWENEERFHEVEQRFRDLMVPWAGGDATDAALLTAERENIGRHGYGIKGFVLSMVLTAVEISDGAIDARSLAGIVGWGHEMMAHPIELLDGVPEALEDLGATHRLLLITKGDLGDQLGKVERSGLADQFWRVEVVPEKDGPTYRDVLDRHGVDPAEFTMVGNSVKSDVLPVLAIGGRAIHVPHTTTWAFEEPDPADLDGVDFPVVDRLTDVAALL</sequence>
<dbReference type="Gene3D" id="3.40.50.1000">
    <property type="entry name" value="HAD superfamily/HAD-like"/>
    <property type="match status" value="1"/>
</dbReference>
<keyword evidence="1" id="KW-0378">Hydrolase</keyword>
<accession>A0A382EW96</accession>
<reference evidence="2" key="1">
    <citation type="submission" date="2018-05" db="EMBL/GenBank/DDBJ databases">
        <authorList>
            <person name="Lanie J.A."/>
            <person name="Ng W.-L."/>
            <person name="Kazmierczak K.M."/>
            <person name="Andrzejewski T.M."/>
            <person name="Davidsen T.M."/>
            <person name="Wayne K.J."/>
            <person name="Tettelin H."/>
            <person name="Glass J.I."/>
            <person name="Rusch D."/>
            <person name="Podicherti R."/>
            <person name="Tsui H.-C.T."/>
            <person name="Winkler M.E."/>
        </authorList>
    </citation>
    <scope>NUCLEOTIDE SEQUENCE</scope>
</reference>
<dbReference type="InterPro" id="IPR023214">
    <property type="entry name" value="HAD_sf"/>
</dbReference>
<gene>
    <name evidence="2" type="ORF">METZ01_LOCUS207609</name>
</gene>
<dbReference type="InterPro" id="IPR023198">
    <property type="entry name" value="PGP-like_dom2"/>
</dbReference>
<evidence type="ECO:0008006" key="3">
    <source>
        <dbReference type="Google" id="ProtNLM"/>
    </source>
</evidence>
<dbReference type="InterPro" id="IPR051540">
    <property type="entry name" value="S-2-haloacid_dehalogenase"/>
</dbReference>
<dbReference type="GO" id="GO:0016787">
    <property type="term" value="F:hydrolase activity"/>
    <property type="evidence" value="ECO:0007669"/>
    <property type="project" value="UniProtKB-KW"/>
</dbReference>
<dbReference type="SFLD" id="SFLDS00003">
    <property type="entry name" value="Haloacid_Dehalogenase"/>
    <property type="match status" value="1"/>
</dbReference>
<dbReference type="PANTHER" id="PTHR43316">
    <property type="entry name" value="HYDROLASE, HALOACID DELAHOGENASE-RELATED"/>
    <property type="match status" value="1"/>
</dbReference>